<name>A0A914N7B4_MELIC</name>
<evidence type="ECO:0000313" key="3">
    <source>
        <dbReference type="WBParaSite" id="Minc3s04343g36072"/>
    </source>
</evidence>
<protein>
    <submittedName>
        <fullName evidence="3">Uncharacterized protein</fullName>
    </submittedName>
</protein>
<feature type="region of interest" description="Disordered" evidence="1">
    <location>
        <begin position="137"/>
        <end position="163"/>
    </location>
</feature>
<feature type="compositionally biased region" description="Polar residues" evidence="1">
    <location>
        <begin position="142"/>
        <end position="163"/>
    </location>
</feature>
<evidence type="ECO:0000256" key="1">
    <source>
        <dbReference type="SAM" id="MobiDB-lite"/>
    </source>
</evidence>
<dbReference type="AlphaFoldDB" id="A0A914N7B4"/>
<dbReference type="Proteomes" id="UP000887563">
    <property type="component" value="Unplaced"/>
</dbReference>
<organism evidence="2 3">
    <name type="scientific">Meloidogyne incognita</name>
    <name type="common">Southern root-knot nematode worm</name>
    <name type="synonym">Oxyuris incognita</name>
    <dbReference type="NCBI Taxonomy" id="6306"/>
    <lineage>
        <taxon>Eukaryota</taxon>
        <taxon>Metazoa</taxon>
        <taxon>Ecdysozoa</taxon>
        <taxon>Nematoda</taxon>
        <taxon>Chromadorea</taxon>
        <taxon>Rhabditida</taxon>
        <taxon>Tylenchina</taxon>
        <taxon>Tylenchomorpha</taxon>
        <taxon>Tylenchoidea</taxon>
        <taxon>Meloidogynidae</taxon>
        <taxon>Meloidogyninae</taxon>
        <taxon>Meloidogyne</taxon>
        <taxon>Meloidogyne incognita group</taxon>
    </lineage>
</organism>
<keyword evidence="2" id="KW-1185">Reference proteome</keyword>
<proteinExistence type="predicted"/>
<sequence length="247" mass="28890">MSEQQQQFNFQHQNSQQFQQQHFQHNHWQQQQTYWQIPPMRKESMPALHFNDHQTYQHHHPHHHQQNNYLPQTLNEGIIIEEQQQQKHPPNNNIIRSHSTAIFCVPSPSTQQNNNLIDNSNNSGINKQQDYRRTKSIVLPPTNGNGRQTENKNNFKTSLIPTTNSPSLRRFNSQLRSPCRYSSDSLNSTIPSGTLPPFKPYTPPPILSPMRQGSGLFNKIASSQKECLFFNLNKSLKYYSPFLIFLF</sequence>
<reference evidence="3" key="1">
    <citation type="submission" date="2022-11" db="UniProtKB">
        <authorList>
            <consortium name="WormBaseParasite"/>
        </authorList>
    </citation>
    <scope>IDENTIFICATION</scope>
</reference>
<accession>A0A914N7B4</accession>
<evidence type="ECO:0000313" key="2">
    <source>
        <dbReference type="Proteomes" id="UP000887563"/>
    </source>
</evidence>
<dbReference type="WBParaSite" id="Minc3s04343g36072">
    <property type="protein sequence ID" value="Minc3s04343g36072"/>
    <property type="gene ID" value="Minc3s04343g36072"/>
</dbReference>